<feature type="region of interest" description="Disordered" evidence="1">
    <location>
        <begin position="1"/>
        <end position="65"/>
    </location>
</feature>
<gene>
    <name evidence="2" type="ORF">GCM10010121_093970</name>
</gene>
<evidence type="ECO:0000256" key="1">
    <source>
        <dbReference type="SAM" id="MobiDB-lite"/>
    </source>
</evidence>
<keyword evidence="3" id="KW-1185">Reference proteome</keyword>
<dbReference type="Proteomes" id="UP000657574">
    <property type="component" value="Unassembled WGS sequence"/>
</dbReference>
<evidence type="ECO:0000313" key="3">
    <source>
        <dbReference type="Proteomes" id="UP000657574"/>
    </source>
</evidence>
<evidence type="ECO:0000313" key="2">
    <source>
        <dbReference type="EMBL" id="GGJ68417.1"/>
    </source>
</evidence>
<protein>
    <submittedName>
        <fullName evidence="2">Uncharacterized protein</fullName>
    </submittedName>
</protein>
<comment type="caution">
    <text evidence="2">The sequence shown here is derived from an EMBL/GenBank/DDBJ whole genome shotgun (WGS) entry which is preliminary data.</text>
</comment>
<accession>A0A917PA95</accession>
<organism evidence="2 3">
    <name type="scientific">Streptomyces brasiliensis</name>
    <dbReference type="NCBI Taxonomy" id="1954"/>
    <lineage>
        <taxon>Bacteria</taxon>
        <taxon>Bacillati</taxon>
        <taxon>Actinomycetota</taxon>
        <taxon>Actinomycetes</taxon>
        <taxon>Kitasatosporales</taxon>
        <taxon>Streptomycetaceae</taxon>
        <taxon>Streptomyces</taxon>
    </lineage>
</organism>
<proteinExistence type="predicted"/>
<name>A0A917PA95_9ACTN</name>
<reference evidence="2" key="1">
    <citation type="journal article" date="2014" name="Int. J. Syst. Evol. Microbiol.">
        <title>Complete genome sequence of Corynebacterium casei LMG S-19264T (=DSM 44701T), isolated from a smear-ripened cheese.</title>
        <authorList>
            <consortium name="US DOE Joint Genome Institute (JGI-PGF)"/>
            <person name="Walter F."/>
            <person name="Albersmeier A."/>
            <person name="Kalinowski J."/>
            <person name="Ruckert C."/>
        </authorList>
    </citation>
    <scope>NUCLEOTIDE SEQUENCE</scope>
    <source>
        <strain evidence="2">JCM 3086</strain>
    </source>
</reference>
<dbReference type="EMBL" id="BMQA01000104">
    <property type="protein sequence ID" value="GGJ68417.1"/>
    <property type="molecule type" value="Genomic_DNA"/>
</dbReference>
<reference evidence="2" key="2">
    <citation type="submission" date="2020-09" db="EMBL/GenBank/DDBJ databases">
        <authorList>
            <person name="Sun Q."/>
            <person name="Ohkuma M."/>
        </authorList>
    </citation>
    <scope>NUCLEOTIDE SEQUENCE</scope>
    <source>
        <strain evidence="2">JCM 3086</strain>
    </source>
</reference>
<dbReference type="AlphaFoldDB" id="A0A917PA95"/>
<sequence>MWSGGGDVRDDRLNAGRAEGLGVTLEPYPGKNLEATMGQLAPGGPSHSGGGSGHHDPSARFTKLA</sequence>